<dbReference type="Proteomes" id="UP000199569">
    <property type="component" value="Unassembled WGS sequence"/>
</dbReference>
<feature type="transmembrane region" description="Helical" evidence="2">
    <location>
        <begin position="234"/>
        <end position="254"/>
    </location>
</feature>
<dbReference type="GO" id="GO:0016747">
    <property type="term" value="F:acyltransferase activity, transferring groups other than amino-acyl groups"/>
    <property type="evidence" value="ECO:0007669"/>
    <property type="project" value="InterPro"/>
</dbReference>
<feature type="transmembrane region" description="Helical" evidence="2">
    <location>
        <begin position="172"/>
        <end position="192"/>
    </location>
</feature>
<feature type="transmembrane region" description="Helical" evidence="2">
    <location>
        <begin position="260"/>
        <end position="279"/>
    </location>
</feature>
<feature type="transmembrane region" description="Helical" evidence="2">
    <location>
        <begin position="324"/>
        <end position="342"/>
    </location>
</feature>
<protein>
    <submittedName>
        <fullName evidence="5">Peptidoglycan/LPS O-acetylase OafA/YrhL, contains acyltransferase and SGNH-hydrolase domains</fullName>
    </submittedName>
</protein>
<feature type="transmembrane region" description="Helical" evidence="2">
    <location>
        <begin position="300"/>
        <end position="318"/>
    </location>
</feature>
<feature type="domain" description="SGNH" evidence="4">
    <location>
        <begin position="422"/>
        <end position="651"/>
    </location>
</feature>
<feature type="transmembrane region" description="Helical" evidence="2">
    <location>
        <begin position="78"/>
        <end position="97"/>
    </location>
</feature>
<dbReference type="GO" id="GO:0016787">
    <property type="term" value="F:hydrolase activity"/>
    <property type="evidence" value="ECO:0007669"/>
    <property type="project" value="UniProtKB-KW"/>
</dbReference>
<sequence>MTASTKVGSTYRPEIQGVRTIGALLVACFHIWGGRVSGGVDVFFVISGFLITGSLYKEVQRHQTIDVVAFWWRIARRVVPMGILVLFFTFLAIMVLMPPLEQRDFLPEIAYSALHLENFKLMRNAVDYLSRDNPPSPTQQFWALSVQVQFYAVWPFLLLGVAFAARKVRSAWTAFALALALVFLASLAYSIIQTGRDPSPTYFNTLARVWEFAIGGLVAVAAPHLNIPPKVRYVAGWVGLIAILSCGFLVPASAHYPGYVALWPVLGASLLLISGSSGVRFGADRLLSMKPLVFMGDFSFSFYLWHWPILIFAMLLTGETSLDLAQGLSVIAVALCCAYLSHRWVEEPIQTIGFGKTFSRFQMIGAALVLPVLLAASVTIAVVTHPGGASASIAIEEYRKLPLQPPLETAMGDIPRINLDNCNQAEKRVELISCTYGNKTNPTKTIALVGDSHSAHWFPALEVLARENDWRLVVTTKDGCPPMAYDRMHATCREWTEALVQHLLKLKPDAVFTTSTRPNRGRLRDSSGNAANEGKKEYVPSEFLEHWARFENSGVTFIALRDTPRLIINAPRCLSGAPSPGINCGRPRSEVLDDKDPSTRLNPRPTNVSFIDLNDQFCTRYMCPPVQKNIIMYRDGTHLTATYARHLAPALGERMEKVRPDLFLPVAQRKTSGQRVTDAGQ</sequence>
<reference evidence="6" key="1">
    <citation type="submission" date="2016-10" db="EMBL/GenBank/DDBJ databases">
        <authorList>
            <person name="Varghese N."/>
            <person name="Submissions S."/>
        </authorList>
    </citation>
    <scope>NUCLEOTIDE SEQUENCE [LARGE SCALE GENOMIC DNA]</scope>
    <source>
        <strain evidence="6">CGMCC 1.7666</strain>
    </source>
</reference>
<keyword evidence="2" id="KW-0472">Membrane</keyword>
<gene>
    <name evidence="5" type="ORF">SAMN02927923_02733</name>
</gene>
<dbReference type="GO" id="GO:0016020">
    <property type="term" value="C:membrane"/>
    <property type="evidence" value="ECO:0007669"/>
    <property type="project" value="TreeGrafter"/>
</dbReference>
<evidence type="ECO:0000256" key="1">
    <source>
        <dbReference type="SAM" id="MobiDB-lite"/>
    </source>
</evidence>
<dbReference type="PANTHER" id="PTHR23028:SF53">
    <property type="entry name" value="ACYL_TRANSF_3 DOMAIN-CONTAINING PROTEIN"/>
    <property type="match status" value="1"/>
</dbReference>
<proteinExistence type="predicted"/>
<dbReference type="AlphaFoldDB" id="A0A1G5JLK7"/>
<evidence type="ECO:0000313" key="5">
    <source>
        <dbReference type="EMBL" id="SCY89265.1"/>
    </source>
</evidence>
<keyword evidence="5" id="KW-0378">Hydrolase</keyword>
<dbReference type="EMBL" id="FMVJ01000007">
    <property type="protein sequence ID" value="SCY89265.1"/>
    <property type="molecule type" value="Genomic_DNA"/>
</dbReference>
<dbReference type="RefSeq" id="WP_091135336.1">
    <property type="nucleotide sequence ID" value="NZ_FMVJ01000007.1"/>
</dbReference>
<feature type="region of interest" description="Disordered" evidence="1">
    <location>
        <begin position="515"/>
        <end position="534"/>
    </location>
</feature>
<dbReference type="Pfam" id="PF01757">
    <property type="entry name" value="Acyl_transf_3"/>
    <property type="match status" value="1"/>
</dbReference>
<keyword evidence="5" id="KW-0012">Acyltransferase</keyword>
<keyword evidence="2" id="KW-1133">Transmembrane helix</keyword>
<accession>A0A1G5JLK7</accession>
<feature type="transmembrane region" description="Helical" evidence="2">
    <location>
        <begin position="363"/>
        <end position="383"/>
    </location>
</feature>
<evidence type="ECO:0000259" key="4">
    <source>
        <dbReference type="Pfam" id="PF19040"/>
    </source>
</evidence>
<dbReference type="GO" id="GO:0009103">
    <property type="term" value="P:lipopolysaccharide biosynthetic process"/>
    <property type="evidence" value="ECO:0007669"/>
    <property type="project" value="TreeGrafter"/>
</dbReference>
<feature type="domain" description="Acyltransferase 3" evidence="3">
    <location>
        <begin position="14"/>
        <end position="341"/>
    </location>
</feature>
<evidence type="ECO:0000313" key="6">
    <source>
        <dbReference type="Proteomes" id="UP000199569"/>
    </source>
</evidence>
<evidence type="ECO:0000259" key="3">
    <source>
        <dbReference type="Pfam" id="PF01757"/>
    </source>
</evidence>
<dbReference type="STRING" id="549386.SAMN02927923_02733"/>
<feature type="compositionally biased region" description="Basic and acidic residues" evidence="1">
    <location>
        <begin position="587"/>
        <end position="598"/>
    </location>
</feature>
<feature type="transmembrane region" description="Helical" evidence="2">
    <location>
        <begin position="141"/>
        <end position="165"/>
    </location>
</feature>
<dbReference type="InterPro" id="IPR043968">
    <property type="entry name" value="SGNH"/>
</dbReference>
<dbReference type="OrthoDB" id="9796461at2"/>
<feature type="region of interest" description="Disordered" evidence="1">
    <location>
        <begin position="584"/>
        <end position="604"/>
    </location>
</feature>
<organism evidence="5 6">
    <name type="scientific">Microvirga guangxiensis</name>
    <dbReference type="NCBI Taxonomy" id="549386"/>
    <lineage>
        <taxon>Bacteria</taxon>
        <taxon>Pseudomonadati</taxon>
        <taxon>Pseudomonadota</taxon>
        <taxon>Alphaproteobacteria</taxon>
        <taxon>Hyphomicrobiales</taxon>
        <taxon>Methylobacteriaceae</taxon>
        <taxon>Microvirga</taxon>
    </lineage>
</organism>
<dbReference type="InterPro" id="IPR050879">
    <property type="entry name" value="Acyltransferase_3"/>
</dbReference>
<dbReference type="PANTHER" id="PTHR23028">
    <property type="entry name" value="ACETYLTRANSFERASE"/>
    <property type="match status" value="1"/>
</dbReference>
<keyword evidence="6" id="KW-1185">Reference proteome</keyword>
<keyword evidence="2" id="KW-0812">Transmembrane</keyword>
<dbReference type="InterPro" id="IPR002656">
    <property type="entry name" value="Acyl_transf_3_dom"/>
</dbReference>
<evidence type="ECO:0000256" key="2">
    <source>
        <dbReference type="SAM" id="Phobius"/>
    </source>
</evidence>
<feature type="transmembrane region" description="Helical" evidence="2">
    <location>
        <begin position="207"/>
        <end position="227"/>
    </location>
</feature>
<name>A0A1G5JLK7_9HYPH</name>
<dbReference type="Pfam" id="PF19040">
    <property type="entry name" value="SGNH"/>
    <property type="match status" value="1"/>
</dbReference>
<feature type="transmembrane region" description="Helical" evidence="2">
    <location>
        <begin position="39"/>
        <end position="57"/>
    </location>
</feature>
<keyword evidence="5" id="KW-0808">Transferase</keyword>